<dbReference type="AlphaFoldDB" id="A0A7S1T4K9"/>
<name>A0A7S1T4K9_9RHOD</name>
<dbReference type="CDD" id="cd21608">
    <property type="entry name" value="RRM2_NsCP33_like"/>
    <property type="match status" value="1"/>
</dbReference>
<dbReference type="InterPro" id="IPR048289">
    <property type="entry name" value="RRM2_NsCP33-like"/>
</dbReference>
<dbReference type="InterPro" id="IPR000504">
    <property type="entry name" value="RRM_dom"/>
</dbReference>
<keyword evidence="1 2" id="KW-0694">RNA-binding</keyword>
<evidence type="ECO:0000256" key="1">
    <source>
        <dbReference type="ARBA" id="ARBA00022884"/>
    </source>
</evidence>
<feature type="region of interest" description="Disordered" evidence="3">
    <location>
        <begin position="61"/>
        <end position="83"/>
    </location>
</feature>
<dbReference type="SUPFAM" id="SSF54928">
    <property type="entry name" value="RNA-binding domain, RBD"/>
    <property type="match status" value="1"/>
</dbReference>
<dbReference type="InterPro" id="IPR052462">
    <property type="entry name" value="SLIRP/GR-RBP-like"/>
</dbReference>
<evidence type="ECO:0000256" key="2">
    <source>
        <dbReference type="PROSITE-ProRule" id="PRU00176"/>
    </source>
</evidence>
<dbReference type="PROSITE" id="PS50102">
    <property type="entry name" value="RRM"/>
    <property type="match status" value="1"/>
</dbReference>
<dbReference type="InterPro" id="IPR035979">
    <property type="entry name" value="RBD_domain_sf"/>
</dbReference>
<evidence type="ECO:0000259" key="4">
    <source>
        <dbReference type="PROSITE" id="PS50102"/>
    </source>
</evidence>
<dbReference type="Gene3D" id="3.30.70.330">
    <property type="match status" value="1"/>
</dbReference>
<proteinExistence type="predicted"/>
<gene>
    <name evidence="5" type="ORF">CCAE0312_LOCUS125</name>
</gene>
<feature type="compositionally biased region" description="Basic and acidic residues" evidence="3">
    <location>
        <begin position="175"/>
        <end position="189"/>
    </location>
</feature>
<dbReference type="Pfam" id="PF00076">
    <property type="entry name" value="RRM_1"/>
    <property type="match status" value="1"/>
</dbReference>
<feature type="region of interest" description="Disordered" evidence="3">
    <location>
        <begin position="161"/>
        <end position="189"/>
    </location>
</feature>
<accession>A0A7S1T4K9</accession>
<evidence type="ECO:0000256" key="3">
    <source>
        <dbReference type="SAM" id="MobiDB-lite"/>
    </source>
</evidence>
<dbReference type="InterPro" id="IPR012677">
    <property type="entry name" value="Nucleotide-bd_a/b_plait_sf"/>
</dbReference>
<dbReference type="GO" id="GO:0003723">
    <property type="term" value="F:RNA binding"/>
    <property type="evidence" value="ECO:0007669"/>
    <property type="project" value="UniProtKB-UniRule"/>
</dbReference>
<sequence>MMAFVNAVSLTRVLHRVCQVNGGMVVRNEGILAGMRSSLGVVPAFVASKGPARSGVSMRAFNGDGYSDSEEEAPPRRRSYSDNNENKLFVGNLSWGVTDTDLLDAFEQYGAVTEAKVMTDRETGRSRGFGFVTYDSPESAQEAMEALNGIELLGRAIRVSRAEGRQRSGGQGGRPRRDDYGGGDNFERY</sequence>
<feature type="domain" description="RRM" evidence="4">
    <location>
        <begin position="86"/>
        <end position="164"/>
    </location>
</feature>
<dbReference type="SMART" id="SM00360">
    <property type="entry name" value="RRM"/>
    <property type="match status" value="1"/>
</dbReference>
<protein>
    <recommendedName>
        <fullName evidence="4">RRM domain-containing protein</fullName>
    </recommendedName>
</protein>
<dbReference type="EMBL" id="HBGH01000260">
    <property type="protein sequence ID" value="CAD9220605.1"/>
    <property type="molecule type" value="Transcribed_RNA"/>
</dbReference>
<reference evidence="5" key="1">
    <citation type="submission" date="2021-01" db="EMBL/GenBank/DDBJ databases">
        <authorList>
            <person name="Corre E."/>
            <person name="Pelletier E."/>
            <person name="Niang G."/>
            <person name="Scheremetjew M."/>
            <person name="Finn R."/>
            <person name="Kale V."/>
            <person name="Holt S."/>
            <person name="Cochrane G."/>
            <person name="Meng A."/>
            <person name="Brown T."/>
            <person name="Cohen L."/>
        </authorList>
    </citation>
    <scope>NUCLEOTIDE SEQUENCE</scope>
    <source>
        <strain evidence="5">SAG 36.94</strain>
    </source>
</reference>
<dbReference type="PANTHER" id="PTHR48027">
    <property type="entry name" value="HETEROGENEOUS NUCLEAR RIBONUCLEOPROTEIN 87F-RELATED"/>
    <property type="match status" value="1"/>
</dbReference>
<evidence type="ECO:0000313" key="5">
    <source>
        <dbReference type="EMBL" id="CAD9220605.1"/>
    </source>
</evidence>
<organism evidence="5">
    <name type="scientific">Compsopogon caeruleus</name>
    <dbReference type="NCBI Taxonomy" id="31354"/>
    <lineage>
        <taxon>Eukaryota</taxon>
        <taxon>Rhodophyta</taxon>
        <taxon>Compsopogonophyceae</taxon>
        <taxon>Compsopogonales</taxon>
        <taxon>Compsopogonaceae</taxon>
        <taxon>Compsopogon</taxon>
    </lineage>
</organism>